<evidence type="ECO:0000256" key="5">
    <source>
        <dbReference type="ARBA" id="ARBA00022552"/>
    </source>
</evidence>
<dbReference type="GO" id="GO:0005730">
    <property type="term" value="C:nucleolus"/>
    <property type="evidence" value="ECO:0007669"/>
    <property type="project" value="UniProtKB-SubCell"/>
</dbReference>
<evidence type="ECO:0000256" key="1">
    <source>
        <dbReference type="ARBA" id="ARBA00004496"/>
    </source>
</evidence>
<keyword evidence="6" id="KW-0271">Exosome</keyword>
<dbReference type="GO" id="GO:0034475">
    <property type="term" value="P:U4 snRNA 3'-end processing"/>
    <property type="evidence" value="ECO:0007669"/>
    <property type="project" value="TreeGrafter"/>
</dbReference>
<keyword evidence="10" id="KW-1185">Reference proteome</keyword>
<keyword evidence="4" id="KW-0963">Cytoplasm</keyword>
<dbReference type="GO" id="GO:0034476">
    <property type="term" value="P:U5 snRNA 3'-end processing"/>
    <property type="evidence" value="ECO:0007669"/>
    <property type="project" value="TreeGrafter"/>
</dbReference>
<dbReference type="Proteomes" id="UP000784294">
    <property type="component" value="Unassembled WGS sequence"/>
</dbReference>
<evidence type="ECO:0000256" key="3">
    <source>
        <dbReference type="ARBA" id="ARBA00006678"/>
    </source>
</evidence>
<dbReference type="Gene3D" id="3.30.230.70">
    <property type="entry name" value="GHMP Kinase, N-terminal domain"/>
    <property type="match status" value="1"/>
</dbReference>
<comment type="similarity">
    <text evidence="3">Belongs to the RNase PH family.</text>
</comment>
<dbReference type="GO" id="GO:0000467">
    <property type="term" value="P:exonucleolytic trimming to generate mature 3'-end of 5.8S rRNA from tricistronic rRNA transcript (SSU-rRNA, 5.8S rRNA, LSU-rRNA)"/>
    <property type="evidence" value="ECO:0007669"/>
    <property type="project" value="TreeGrafter"/>
</dbReference>
<dbReference type="InterPro" id="IPR050590">
    <property type="entry name" value="Exosome_comp_Rrp42_subfam"/>
</dbReference>
<evidence type="ECO:0000256" key="6">
    <source>
        <dbReference type="ARBA" id="ARBA00022835"/>
    </source>
</evidence>
<dbReference type="GO" id="GO:0000176">
    <property type="term" value="C:nuclear exosome (RNase complex)"/>
    <property type="evidence" value="ECO:0007669"/>
    <property type="project" value="TreeGrafter"/>
</dbReference>
<dbReference type="AlphaFoldDB" id="A0A448X303"/>
<evidence type="ECO:0000256" key="4">
    <source>
        <dbReference type="ARBA" id="ARBA00022490"/>
    </source>
</evidence>
<dbReference type="GO" id="GO:0071028">
    <property type="term" value="P:nuclear mRNA surveillance"/>
    <property type="evidence" value="ECO:0007669"/>
    <property type="project" value="TreeGrafter"/>
</dbReference>
<comment type="caution">
    <text evidence="9">The sequence shown here is derived from an EMBL/GenBank/DDBJ whole genome shotgun (WGS) entry which is preliminary data.</text>
</comment>
<evidence type="ECO:0000256" key="8">
    <source>
        <dbReference type="ARBA" id="ARBA00023242"/>
    </source>
</evidence>
<keyword evidence="7" id="KW-0694">RNA-binding</keyword>
<accession>A0A448X303</accession>
<dbReference type="GO" id="GO:0016075">
    <property type="term" value="P:rRNA catabolic process"/>
    <property type="evidence" value="ECO:0007669"/>
    <property type="project" value="TreeGrafter"/>
</dbReference>
<keyword evidence="5" id="KW-0698">rRNA processing</keyword>
<reference evidence="9" key="1">
    <citation type="submission" date="2018-11" db="EMBL/GenBank/DDBJ databases">
        <authorList>
            <consortium name="Pathogen Informatics"/>
        </authorList>
    </citation>
    <scope>NUCLEOTIDE SEQUENCE</scope>
</reference>
<dbReference type="GO" id="GO:0000177">
    <property type="term" value="C:cytoplasmic exosome (RNase complex)"/>
    <property type="evidence" value="ECO:0007669"/>
    <property type="project" value="TreeGrafter"/>
</dbReference>
<dbReference type="PANTHER" id="PTHR11097">
    <property type="entry name" value="EXOSOME COMPLEX EXONUCLEASE RIBOSOMAL RNA PROCESSING PROTEIN"/>
    <property type="match status" value="1"/>
</dbReference>
<dbReference type="SUPFAM" id="SSF54211">
    <property type="entry name" value="Ribosomal protein S5 domain 2-like"/>
    <property type="match status" value="1"/>
</dbReference>
<dbReference type="InterPro" id="IPR027408">
    <property type="entry name" value="PNPase/RNase_PH_dom_sf"/>
</dbReference>
<protein>
    <submittedName>
        <fullName evidence="9">Uncharacterized protein</fullName>
    </submittedName>
</protein>
<dbReference type="GO" id="GO:0071035">
    <property type="term" value="P:nuclear polyadenylation-dependent rRNA catabolic process"/>
    <property type="evidence" value="ECO:0007669"/>
    <property type="project" value="TreeGrafter"/>
</dbReference>
<dbReference type="OrthoDB" id="1918363at2759"/>
<sequence length="254" mass="27657">MVKVIPDSVTPGGIVCVVELSGLCNRSAKINAPPSKLSQALSSRVQRIIDSYICPDSSEQLKIFSASDSSRPSFHVASYLLHLDIIVLQNDGCLLDACLPVALGCLHNAKWPKLEGISNASKGCSSFLQFTPSLPLSTVRLNLSDWPLAVSFGIVPVFSLEENSEKQDQVPFIAQPSARELSMWDTDAGLITIVINSAGFICDSDILFSFLSSVWRRLASRSVIRDQNQLITLLLSSAIDQAKCIRSHIQNVLQ</sequence>
<evidence type="ECO:0000256" key="7">
    <source>
        <dbReference type="ARBA" id="ARBA00022884"/>
    </source>
</evidence>
<dbReference type="InterPro" id="IPR020568">
    <property type="entry name" value="Ribosomal_Su5_D2-typ_SF"/>
</dbReference>
<name>A0A448X303_9PLAT</name>
<comment type="subcellular location">
    <subcellularLocation>
        <location evidence="1">Cytoplasm</location>
    </subcellularLocation>
    <subcellularLocation>
        <location evidence="2">Nucleus</location>
        <location evidence="2">Nucleolus</location>
    </subcellularLocation>
</comment>
<evidence type="ECO:0000313" key="10">
    <source>
        <dbReference type="Proteomes" id="UP000784294"/>
    </source>
</evidence>
<keyword evidence="8" id="KW-0539">Nucleus</keyword>
<dbReference type="GO" id="GO:0071038">
    <property type="term" value="P:TRAMP-dependent tRNA surveillance pathway"/>
    <property type="evidence" value="ECO:0007669"/>
    <property type="project" value="TreeGrafter"/>
</dbReference>
<dbReference type="EMBL" id="CAAALY010082362">
    <property type="protein sequence ID" value="VEL26738.1"/>
    <property type="molecule type" value="Genomic_DNA"/>
</dbReference>
<gene>
    <name evidence="9" type="ORF">PXEA_LOCUS20178</name>
</gene>
<evidence type="ECO:0000313" key="9">
    <source>
        <dbReference type="EMBL" id="VEL26738.1"/>
    </source>
</evidence>
<evidence type="ECO:0000256" key="2">
    <source>
        <dbReference type="ARBA" id="ARBA00004604"/>
    </source>
</evidence>
<organism evidence="9 10">
    <name type="scientific">Protopolystoma xenopodis</name>
    <dbReference type="NCBI Taxonomy" id="117903"/>
    <lineage>
        <taxon>Eukaryota</taxon>
        <taxon>Metazoa</taxon>
        <taxon>Spiralia</taxon>
        <taxon>Lophotrochozoa</taxon>
        <taxon>Platyhelminthes</taxon>
        <taxon>Monogenea</taxon>
        <taxon>Polyopisthocotylea</taxon>
        <taxon>Polystomatidea</taxon>
        <taxon>Polystomatidae</taxon>
        <taxon>Protopolystoma</taxon>
    </lineage>
</organism>
<proteinExistence type="inferred from homology"/>
<dbReference type="PANTHER" id="PTHR11097:SF9">
    <property type="entry name" value="EXOSOME COMPLEX COMPONENT RRP43"/>
    <property type="match status" value="1"/>
</dbReference>
<dbReference type="GO" id="GO:0034473">
    <property type="term" value="P:U1 snRNA 3'-end processing"/>
    <property type="evidence" value="ECO:0007669"/>
    <property type="project" value="TreeGrafter"/>
</dbReference>
<dbReference type="GO" id="GO:0035925">
    <property type="term" value="F:mRNA 3'-UTR AU-rich region binding"/>
    <property type="evidence" value="ECO:0007669"/>
    <property type="project" value="TreeGrafter"/>
</dbReference>